<dbReference type="InterPro" id="IPR002889">
    <property type="entry name" value="WSC_carb-bd"/>
</dbReference>
<evidence type="ECO:0000259" key="13">
    <source>
        <dbReference type="PROSITE" id="PS51212"/>
    </source>
</evidence>
<evidence type="ECO:0000256" key="4">
    <source>
        <dbReference type="ARBA" id="ARBA00022729"/>
    </source>
</evidence>
<keyword evidence="6" id="KW-0720">Serine protease</keyword>
<comment type="catalytic activity">
    <reaction evidence="10">
        <text>Hydrolysis of proteins with broad specificity for peptide bonds, and a preference for a large uncharged residue in P1. Hydrolyzes peptide amides.</text>
        <dbReference type="EC" id="3.4.21.62"/>
    </reaction>
</comment>
<comment type="subcellular location">
    <subcellularLocation>
        <location evidence="1">Membrane</location>
        <topology evidence="1">Single-pass membrane protein</topology>
    </subcellularLocation>
</comment>
<dbReference type="InterPro" id="IPR036852">
    <property type="entry name" value="Peptidase_S8/S53_dom_sf"/>
</dbReference>
<feature type="region of interest" description="Disordered" evidence="12">
    <location>
        <begin position="264"/>
        <end position="283"/>
    </location>
</feature>
<keyword evidence="4" id="KW-0732">Signal</keyword>
<feature type="domain" description="WSC" evidence="13">
    <location>
        <begin position="277"/>
        <end position="369"/>
    </location>
</feature>
<keyword evidence="5" id="KW-0378">Hydrolase</keyword>
<dbReference type="EMBL" id="FN649755">
    <property type="protein sequence ID" value="CBJ28202.1"/>
    <property type="molecule type" value="Genomic_DNA"/>
</dbReference>
<organism evidence="14 15">
    <name type="scientific">Ectocarpus siliculosus</name>
    <name type="common">Brown alga</name>
    <name type="synonym">Conferva siliculosa</name>
    <dbReference type="NCBI Taxonomy" id="2880"/>
    <lineage>
        <taxon>Eukaryota</taxon>
        <taxon>Sar</taxon>
        <taxon>Stramenopiles</taxon>
        <taxon>Ochrophyta</taxon>
        <taxon>PX clade</taxon>
        <taxon>Phaeophyceae</taxon>
        <taxon>Ectocarpales</taxon>
        <taxon>Ectocarpaceae</taxon>
        <taxon>Ectocarpus</taxon>
    </lineage>
</organism>
<dbReference type="Pfam" id="PF01822">
    <property type="entry name" value="WSC"/>
    <property type="match status" value="3"/>
</dbReference>
<dbReference type="Gene3D" id="3.40.50.200">
    <property type="entry name" value="Peptidase S8/S53 domain"/>
    <property type="match status" value="1"/>
</dbReference>
<name>D7G975_ECTSI</name>
<keyword evidence="8" id="KW-0472">Membrane</keyword>
<keyword evidence="7" id="KW-1133">Transmembrane helix</keyword>
<feature type="domain" description="WSC" evidence="13">
    <location>
        <begin position="477"/>
        <end position="575"/>
    </location>
</feature>
<dbReference type="SUPFAM" id="SSF52743">
    <property type="entry name" value="Subtilisin-like"/>
    <property type="match status" value="1"/>
</dbReference>
<dbReference type="PROSITE" id="PS00138">
    <property type="entry name" value="SUBTILASE_SER"/>
    <property type="match status" value="1"/>
</dbReference>
<keyword evidence="2" id="KW-0645">Protease</keyword>
<dbReference type="InParanoid" id="D7G975"/>
<evidence type="ECO:0000256" key="2">
    <source>
        <dbReference type="ARBA" id="ARBA00022670"/>
    </source>
</evidence>
<dbReference type="Pfam" id="PF00082">
    <property type="entry name" value="Peptidase_S8"/>
    <property type="match status" value="1"/>
</dbReference>
<evidence type="ECO:0000256" key="10">
    <source>
        <dbReference type="ARBA" id="ARBA00023529"/>
    </source>
</evidence>
<dbReference type="eggNOG" id="KOG4157">
    <property type="taxonomic scope" value="Eukaryota"/>
</dbReference>
<dbReference type="PROSITE" id="PS51212">
    <property type="entry name" value="WSC"/>
    <property type="match status" value="3"/>
</dbReference>
<evidence type="ECO:0000256" key="12">
    <source>
        <dbReference type="SAM" id="MobiDB-lite"/>
    </source>
</evidence>
<dbReference type="PANTHER" id="PTHR24269:SF16">
    <property type="entry name" value="PROTEIN SLG1"/>
    <property type="match status" value="1"/>
</dbReference>
<dbReference type="InterPro" id="IPR023828">
    <property type="entry name" value="Peptidase_S8_Ser-AS"/>
</dbReference>
<proteinExistence type="predicted"/>
<evidence type="ECO:0000256" key="5">
    <source>
        <dbReference type="ARBA" id="ARBA00022801"/>
    </source>
</evidence>
<evidence type="ECO:0000256" key="1">
    <source>
        <dbReference type="ARBA" id="ARBA00004167"/>
    </source>
</evidence>
<evidence type="ECO:0000256" key="9">
    <source>
        <dbReference type="ARBA" id="ARBA00023180"/>
    </source>
</evidence>
<reference evidence="14 15" key="1">
    <citation type="journal article" date="2010" name="Nature">
        <title>The Ectocarpus genome and the independent evolution of multicellularity in brown algae.</title>
        <authorList>
            <person name="Cock J.M."/>
            <person name="Sterck L."/>
            <person name="Rouze P."/>
            <person name="Scornet D."/>
            <person name="Allen A.E."/>
            <person name="Amoutzias G."/>
            <person name="Anthouard V."/>
            <person name="Artiguenave F."/>
            <person name="Aury J.M."/>
            <person name="Badger J.H."/>
            <person name="Beszteri B."/>
            <person name="Billiau K."/>
            <person name="Bonnet E."/>
            <person name="Bothwell J.H."/>
            <person name="Bowler C."/>
            <person name="Boyen C."/>
            <person name="Brownlee C."/>
            <person name="Carrano C.J."/>
            <person name="Charrier B."/>
            <person name="Cho G.Y."/>
            <person name="Coelho S.M."/>
            <person name="Collen J."/>
            <person name="Corre E."/>
            <person name="Da Silva C."/>
            <person name="Delage L."/>
            <person name="Delaroque N."/>
            <person name="Dittami S.M."/>
            <person name="Doulbeau S."/>
            <person name="Elias M."/>
            <person name="Farnham G."/>
            <person name="Gachon C.M."/>
            <person name="Gschloessl B."/>
            <person name="Heesch S."/>
            <person name="Jabbari K."/>
            <person name="Jubin C."/>
            <person name="Kawai H."/>
            <person name="Kimura K."/>
            <person name="Kloareg B."/>
            <person name="Kupper F.C."/>
            <person name="Lang D."/>
            <person name="Le Bail A."/>
            <person name="Leblanc C."/>
            <person name="Lerouge P."/>
            <person name="Lohr M."/>
            <person name="Lopez P.J."/>
            <person name="Martens C."/>
            <person name="Maumus F."/>
            <person name="Michel G."/>
            <person name="Miranda-Saavedra D."/>
            <person name="Morales J."/>
            <person name="Moreau H."/>
            <person name="Motomura T."/>
            <person name="Nagasato C."/>
            <person name="Napoli C.A."/>
            <person name="Nelson D.R."/>
            <person name="Nyvall-Collen P."/>
            <person name="Peters A.F."/>
            <person name="Pommier C."/>
            <person name="Potin P."/>
            <person name="Poulain J."/>
            <person name="Quesneville H."/>
            <person name="Read B."/>
            <person name="Rensing S.A."/>
            <person name="Ritter A."/>
            <person name="Rousvoal S."/>
            <person name="Samanta M."/>
            <person name="Samson G."/>
            <person name="Schroeder D.C."/>
            <person name="Segurens B."/>
            <person name="Strittmatter M."/>
            <person name="Tonon T."/>
            <person name="Tregear J.W."/>
            <person name="Valentin K."/>
            <person name="von Dassow P."/>
            <person name="Yamagishi T."/>
            <person name="Van de Peer Y."/>
            <person name="Wincker P."/>
        </authorList>
    </citation>
    <scope>NUCLEOTIDE SEQUENCE [LARGE SCALE GENOMIC DNA]</scope>
    <source>
        <strain evidence="15">Ec32 / CCAP1310/4</strain>
    </source>
</reference>
<evidence type="ECO:0000256" key="11">
    <source>
        <dbReference type="ARBA" id="ARBA00023619"/>
    </source>
</evidence>
<dbReference type="PANTHER" id="PTHR24269">
    <property type="entry name" value="KREMEN PROTEIN"/>
    <property type="match status" value="1"/>
</dbReference>
<evidence type="ECO:0000313" key="14">
    <source>
        <dbReference type="EMBL" id="CBJ28202.1"/>
    </source>
</evidence>
<protein>
    <recommendedName>
        <fullName evidence="11">subtilisin</fullName>
        <ecNumber evidence="11">3.4.21.62</ecNumber>
    </recommendedName>
</protein>
<evidence type="ECO:0000256" key="7">
    <source>
        <dbReference type="ARBA" id="ARBA00022989"/>
    </source>
</evidence>
<evidence type="ECO:0000256" key="6">
    <source>
        <dbReference type="ARBA" id="ARBA00022825"/>
    </source>
</evidence>
<dbReference type="SMART" id="SM00321">
    <property type="entry name" value="WSC"/>
    <property type="match status" value="3"/>
</dbReference>
<dbReference type="EMBL" id="FN649201">
    <property type="protein sequence ID" value="CBJ28202.1"/>
    <property type="molecule type" value="Genomic_DNA"/>
</dbReference>
<dbReference type="OrthoDB" id="4781at2759"/>
<dbReference type="EC" id="3.4.21.62" evidence="11"/>
<dbReference type="AlphaFoldDB" id="D7G975"/>
<dbReference type="STRING" id="2880.D7G975"/>
<dbReference type="GO" id="GO:0005886">
    <property type="term" value="C:plasma membrane"/>
    <property type="evidence" value="ECO:0007669"/>
    <property type="project" value="TreeGrafter"/>
</dbReference>
<keyword evidence="9" id="KW-0325">Glycoprotein</keyword>
<dbReference type="GO" id="GO:0004252">
    <property type="term" value="F:serine-type endopeptidase activity"/>
    <property type="evidence" value="ECO:0007669"/>
    <property type="project" value="UniProtKB-EC"/>
</dbReference>
<evidence type="ECO:0000313" key="15">
    <source>
        <dbReference type="Proteomes" id="UP000002630"/>
    </source>
</evidence>
<feature type="compositionally biased region" description="Low complexity" evidence="12">
    <location>
        <begin position="264"/>
        <end position="280"/>
    </location>
</feature>
<feature type="domain" description="WSC" evidence="13">
    <location>
        <begin position="379"/>
        <end position="470"/>
    </location>
</feature>
<sequence length="578" mass="62490">MRFPSVSWPDCHCSRVHFVDERLLLAGNKSKRCVRFALCPDAGLRMCVGIWASFHRYWRVRHECSIARVPTRPGHERYQQAAYIDADFLLLSSGGIGGHTDGNIYGHACAKNCVAVAAINWQEGDGPGGSFEDPETSRVEYFSSTGPCIVDPGSGKETREKPTTCAADGLATSTTGFSEFLGTSASAPVAAAIATIVRAACFPRVVEYGEVMEMLTNYEYTVDYTNDADGAAETWGNEAGHGIISAAQMLAWVEENCSEACSGASGSTPAPTPTTAQPGSLGCYKDDPSDRVLTAMWSSPVMTPSVCAAYCHRESASYAYYAIQYGGECWCQDTDIDLRHGEATCDYACSGDASISCGGFYAFTLYDLEGANLPTPPADDNYVGCFADDLQDRVLGAETSSSSMTSEACADYCANESPRNMYYATQYGAQCWCAEEVDLRHGEGRCAYACTGDAKTTCGGFEAFDLFEVNPLSPPTEDYYVGCFADDLEDRVLEDMISAVDMTLEACENHCTERNKPFFALQYSVECWCGGCEILDDGPDKYDRHGAGVCNDFPCSGDPTRQCGGLVAFSLYERDTCV</sequence>
<keyword evidence="3" id="KW-0812">Transmembrane</keyword>
<dbReference type="InterPro" id="IPR000209">
    <property type="entry name" value="Peptidase_S8/S53_dom"/>
</dbReference>
<gene>
    <name evidence="14" type="ORF">Esi_0096_0005</name>
</gene>
<accession>D7G975</accession>
<dbReference type="GO" id="GO:0006508">
    <property type="term" value="P:proteolysis"/>
    <property type="evidence" value="ECO:0007669"/>
    <property type="project" value="UniProtKB-KW"/>
</dbReference>
<evidence type="ECO:0000256" key="8">
    <source>
        <dbReference type="ARBA" id="ARBA00023136"/>
    </source>
</evidence>
<dbReference type="InterPro" id="IPR051836">
    <property type="entry name" value="Kremen_rcpt"/>
</dbReference>
<keyword evidence="15" id="KW-1185">Reference proteome</keyword>
<evidence type="ECO:0000256" key="3">
    <source>
        <dbReference type="ARBA" id="ARBA00022692"/>
    </source>
</evidence>
<dbReference type="Proteomes" id="UP000002630">
    <property type="component" value="Linkage Group LG30"/>
</dbReference>